<feature type="chain" id="PRO_5006446863" evidence="1">
    <location>
        <begin position="27"/>
        <end position="99"/>
    </location>
</feature>
<evidence type="ECO:0000256" key="1">
    <source>
        <dbReference type="SAM" id="SignalP"/>
    </source>
</evidence>
<dbReference type="STRING" id="42155.A0A0R3QA00"/>
<proteinExistence type="predicted"/>
<dbReference type="WBParaSite" id="BTMF_0000316101-mRNA-1">
    <property type="protein sequence ID" value="BTMF_0000316101-mRNA-1"/>
    <property type="gene ID" value="BTMF_0000316101"/>
</dbReference>
<evidence type="ECO:0000313" key="2">
    <source>
        <dbReference type="WBParaSite" id="BTMF_0000316101-mRNA-1"/>
    </source>
</evidence>
<name>A0A0R3QA00_9BILA</name>
<organism evidence="2">
    <name type="scientific">Brugia timori</name>
    <dbReference type="NCBI Taxonomy" id="42155"/>
    <lineage>
        <taxon>Eukaryota</taxon>
        <taxon>Metazoa</taxon>
        <taxon>Ecdysozoa</taxon>
        <taxon>Nematoda</taxon>
        <taxon>Chromadorea</taxon>
        <taxon>Rhabditida</taxon>
        <taxon>Spirurina</taxon>
        <taxon>Spiruromorpha</taxon>
        <taxon>Filarioidea</taxon>
        <taxon>Onchocercidae</taxon>
        <taxon>Brugia</taxon>
    </lineage>
</organism>
<sequence length="99" mass="10915">LTRRHDSKSLFLIIRSLFCSTSGSTGVTDIPDILAQTEHGCRVLIDGNALREVLNSIDTYDGKLDLVQDLIRQVGIFSSKIYCLVAICLMKVTTLLEGD</sequence>
<dbReference type="AlphaFoldDB" id="A0A0R3QA00"/>
<protein>
    <submittedName>
        <fullName evidence="2">Rep-A_N domain-containing protein</fullName>
    </submittedName>
</protein>
<keyword evidence="1" id="KW-0732">Signal</keyword>
<reference evidence="2" key="1">
    <citation type="submission" date="2017-02" db="UniProtKB">
        <authorList>
            <consortium name="WormBaseParasite"/>
        </authorList>
    </citation>
    <scope>IDENTIFICATION</scope>
</reference>
<accession>A0A0R3QA00</accession>
<feature type="signal peptide" evidence="1">
    <location>
        <begin position="1"/>
        <end position="26"/>
    </location>
</feature>